<sequence>EELLSLLLFSSVNDKRTTNMEATEPSPGNGSPRDQPVMFARATTGAETLLQGRSEAATNDPENSRRASSVIFFLLVFIFQTIQTL</sequence>
<reference evidence="2" key="1">
    <citation type="journal article" date="2015" name="PLoS Negl. Trop. Dis.">
        <title>Deep Sequencing Analysis of the Ixodes ricinus Haemocytome.</title>
        <authorList>
            <person name="Kotsyfakis M."/>
            <person name="Kopacek P."/>
            <person name="Franta Z."/>
            <person name="Pedra J.H."/>
            <person name="Ribeiro J.M."/>
        </authorList>
    </citation>
    <scope>NUCLEOTIDE SEQUENCE</scope>
</reference>
<dbReference type="AlphaFoldDB" id="A0A090XA72"/>
<organism evidence="2">
    <name type="scientific">Ixodes ricinus</name>
    <name type="common">Common tick</name>
    <name type="synonym">Acarus ricinus</name>
    <dbReference type="NCBI Taxonomy" id="34613"/>
    <lineage>
        <taxon>Eukaryota</taxon>
        <taxon>Metazoa</taxon>
        <taxon>Ecdysozoa</taxon>
        <taxon>Arthropoda</taxon>
        <taxon>Chelicerata</taxon>
        <taxon>Arachnida</taxon>
        <taxon>Acari</taxon>
        <taxon>Parasitiformes</taxon>
        <taxon>Ixodida</taxon>
        <taxon>Ixodoidea</taxon>
        <taxon>Ixodidae</taxon>
        <taxon>Ixodinae</taxon>
        <taxon>Ixodes</taxon>
    </lineage>
</organism>
<dbReference type="EMBL" id="GBIH01000934">
    <property type="protein sequence ID" value="JAC93776.1"/>
    <property type="molecule type" value="mRNA"/>
</dbReference>
<feature type="non-terminal residue" evidence="2">
    <location>
        <position position="1"/>
    </location>
</feature>
<evidence type="ECO:0000256" key="1">
    <source>
        <dbReference type="SAM" id="MobiDB-lite"/>
    </source>
</evidence>
<accession>A0A090XA72</accession>
<name>A0A090XA72_IXORI</name>
<proteinExistence type="evidence at transcript level"/>
<feature type="region of interest" description="Disordered" evidence="1">
    <location>
        <begin position="15"/>
        <end position="36"/>
    </location>
</feature>
<evidence type="ECO:0000313" key="2">
    <source>
        <dbReference type="EMBL" id="JAC93776.1"/>
    </source>
</evidence>
<protein>
    <submittedName>
        <fullName evidence="2">Uncharacterized protein</fullName>
    </submittedName>
</protein>